<proteinExistence type="predicted"/>
<name>A0A2W1JI15_9CYAN</name>
<gene>
    <name evidence="1" type="ORF">C1752_02266</name>
</gene>
<protein>
    <submittedName>
        <fullName evidence="1">Uncharacterized protein</fullName>
    </submittedName>
</protein>
<evidence type="ECO:0000313" key="2">
    <source>
        <dbReference type="Proteomes" id="UP000248857"/>
    </source>
</evidence>
<dbReference type="RefSeq" id="WP_110986226.1">
    <property type="nucleotide sequence ID" value="NZ_CAWNWM010000006.1"/>
</dbReference>
<accession>A0A2W1JI15</accession>
<keyword evidence="2" id="KW-1185">Reference proteome</keyword>
<reference evidence="1 2" key="1">
    <citation type="journal article" date="2018" name="Sci. Rep.">
        <title>A novel species of the marine cyanobacterium Acaryochloris with a unique pigment content and lifestyle.</title>
        <authorList>
            <person name="Partensky F."/>
            <person name="Six C."/>
            <person name="Ratin M."/>
            <person name="Garczarek L."/>
            <person name="Vaulot D."/>
            <person name="Probert I."/>
            <person name="Calteau A."/>
            <person name="Gourvil P."/>
            <person name="Marie D."/>
            <person name="Grebert T."/>
            <person name="Bouchier C."/>
            <person name="Le Panse S."/>
            <person name="Gachenot M."/>
            <person name="Rodriguez F."/>
            <person name="Garrido J.L."/>
        </authorList>
    </citation>
    <scope>NUCLEOTIDE SEQUENCE [LARGE SCALE GENOMIC DNA]</scope>
    <source>
        <strain evidence="1 2">RCC1774</strain>
    </source>
</reference>
<comment type="caution">
    <text evidence="1">The sequence shown here is derived from an EMBL/GenBank/DDBJ whole genome shotgun (WGS) entry which is preliminary data.</text>
</comment>
<organism evidence="1 2">
    <name type="scientific">Acaryochloris thomasi RCC1774</name>
    <dbReference type="NCBI Taxonomy" id="1764569"/>
    <lineage>
        <taxon>Bacteria</taxon>
        <taxon>Bacillati</taxon>
        <taxon>Cyanobacteriota</taxon>
        <taxon>Cyanophyceae</taxon>
        <taxon>Acaryochloridales</taxon>
        <taxon>Acaryochloridaceae</taxon>
        <taxon>Acaryochloris</taxon>
        <taxon>Acaryochloris thomasi</taxon>
    </lineage>
</organism>
<evidence type="ECO:0000313" key="1">
    <source>
        <dbReference type="EMBL" id="PZD73159.1"/>
    </source>
</evidence>
<dbReference type="OrthoDB" id="5621943at2"/>
<dbReference type="Proteomes" id="UP000248857">
    <property type="component" value="Unassembled WGS sequence"/>
</dbReference>
<dbReference type="EMBL" id="PQWO01000006">
    <property type="protein sequence ID" value="PZD73159.1"/>
    <property type="molecule type" value="Genomic_DNA"/>
</dbReference>
<sequence length="658" mass="72549">MDIFVNVISSAQSIPADRIEYGYLPTYIQDIQRAWRLAEQPYDKDPKGAVDVAPIPGCEKPAAIALQVRYAATLSVLNSLVSQIPAPLIAALVTQRIWTLEQAWTLMEHSSPRKQVEIFECLVNHLSDAEQHPALAAVLSVHDESARARMLSLLAPVLSEALLIQVLEHLGELTSEHYRSLVLCRLSCYLPSSLVPRVINLTYEINNPIDRLTVLSCWVQRQISLLPKIFAALKLIQEPQVLSQVLATIAPHLPAHFVPIAIQMARSVDEPEERYDILSALAIHHSPLQSEVLELSSYLEDEFTLANSLASLAADGAFETSEEILTRISQIENEAARTLGLSLVAPHLANVIMAELLQEIQRLQSEHHRVQVFKNIPLSASIIPQVLQMTAGFKNAGALATALSTLVPVKPTLMPEALQAAQQIEDLRVRANVLGEIAIHQPTLWPTVLDAIRQIPSELSRATVLRHLAPHLPELSMASALDLVAEISELPVRGQALSGLAMYLPQHLLGRALTHVLEIPDLSVFASIAQQFEPTQVVAHRCIDRVSVLNALASYVPEELLTENVQITEQIDDPKLRAQALSGLLPQLNLKPIDAAKLSERLHCLASRCHQDFLADLLRLGPAIAHLGGPECLSEIAQHLQTLESQWVQRSLLRPQLK</sequence>
<dbReference type="AlphaFoldDB" id="A0A2W1JI15"/>